<dbReference type="EMBL" id="RCHS01001578">
    <property type="protein sequence ID" value="RMX52779.1"/>
    <property type="molecule type" value="Genomic_DNA"/>
</dbReference>
<dbReference type="GO" id="GO:0005743">
    <property type="term" value="C:mitochondrial inner membrane"/>
    <property type="evidence" value="ECO:0007669"/>
    <property type="project" value="TreeGrafter"/>
</dbReference>
<dbReference type="PANTHER" id="PTHR13333:SF5">
    <property type="entry name" value="M-AAA PROTEASE-INTERACTING PROTEIN 1, MITOCHONDRIAL"/>
    <property type="match status" value="1"/>
</dbReference>
<dbReference type="AlphaFoldDB" id="A0A3M6UGS9"/>
<comment type="caution">
    <text evidence="1">The sequence shown here is derived from an EMBL/GenBank/DDBJ whole genome shotgun (WGS) entry which is preliminary data.</text>
</comment>
<dbReference type="GO" id="GO:0043022">
    <property type="term" value="F:ribosome binding"/>
    <property type="evidence" value="ECO:0007669"/>
    <property type="project" value="TreeGrafter"/>
</dbReference>
<evidence type="ECO:0000313" key="2">
    <source>
        <dbReference type="Proteomes" id="UP000275408"/>
    </source>
</evidence>
<reference evidence="1 2" key="1">
    <citation type="journal article" date="2018" name="Sci. Rep.">
        <title>Comparative analysis of the Pocillopora damicornis genome highlights role of immune system in coral evolution.</title>
        <authorList>
            <person name="Cunning R."/>
            <person name="Bay R.A."/>
            <person name="Gillette P."/>
            <person name="Baker A.C."/>
            <person name="Traylor-Knowles N."/>
        </authorList>
    </citation>
    <scope>NUCLEOTIDE SEQUENCE [LARGE SCALE GENOMIC DNA]</scope>
    <source>
        <strain evidence="1">RSMAS</strain>
        <tissue evidence="1">Whole animal</tissue>
    </source>
</reference>
<protein>
    <recommendedName>
        <fullName evidence="3">Tim44-like domain-containing protein</fullName>
    </recommendedName>
</protein>
<organism evidence="1 2">
    <name type="scientific">Pocillopora damicornis</name>
    <name type="common">Cauliflower coral</name>
    <name type="synonym">Millepora damicornis</name>
    <dbReference type="NCBI Taxonomy" id="46731"/>
    <lineage>
        <taxon>Eukaryota</taxon>
        <taxon>Metazoa</taxon>
        <taxon>Cnidaria</taxon>
        <taxon>Anthozoa</taxon>
        <taxon>Hexacorallia</taxon>
        <taxon>Scleractinia</taxon>
        <taxon>Astrocoeniina</taxon>
        <taxon>Pocilloporidae</taxon>
        <taxon>Pocillopora</taxon>
    </lineage>
</organism>
<proteinExistence type="predicted"/>
<name>A0A3M6UGS9_POCDA</name>
<evidence type="ECO:0000313" key="1">
    <source>
        <dbReference type="EMBL" id="RMX52779.1"/>
    </source>
</evidence>
<dbReference type="OrthoDB" id="7249367at2759"/>
<sequence>MAAQTCLRRIRFTIQKLPFNEVYLRSRALASSFETSSLILRPPSAYSLRITRTMCSKRGKDFSGDEDGNGDRDEVHTKVKPVVVSLNQGPFGWIANNLKLFLLKSIVDTEFDEKEFLRGAKQALCVVSQLLNKEQYSQLQEIASNELLESLMSMKDDKPIKEVVSLKEILSANIQKVKFRFEADETTLSSGEGHFEVNITVAFVCTRGNGKGTFQRQLGNVKIIDLDIPKIVYLTFRKRHTLSNATGWQVISIYYI</sequence>
<dbReference type="GO" id="GO:0032979">
    <property type="term" value="P:protein insertion into mitochondrial inner membrane from matrix"/>
    <property type="evidence" value="ECO:0007669"/>
    <property type="project" value="TreeGrafter"/>
</dbReference>
<gene>
    <name evidence="1" type="ORF">pdam_00023719</name>
</gene>
<dbReference type="Proteomes" id="UP000275408">
    <property type="component" value="Unassembled WGS sequence"/>
</dbReference>
<evidence type="ECO:0008006" key="3">
    <source>
        <dbReference type="Google" id="ProtNLM"/>
    </source>
</evidence>
<keyword evidence="2" id="KW-1185">Reference proteome</keyword>
<accession>A0A3M6UGS9</accession>
<dbReference type="PANTHER" id="PTHR13333">
    <property type="entry name" value="M-AAA PROTEASE-INTERACTING PROTEIN 1, MITOCHONDRIAL"/>
    <property type="match status" value="1"/>
</dbReference>
<dbReference type="OMA" id="RIVEYRF"/>
<dbReference type="STRING" id="46731.A0A3M6UGS9"/>